<evidence type="ECO:0000313" key="3">
    <source>
        <dbReference type="Proteomes" id="UP000309215"/>
    </source>
</evidence>
<comment type="caution">
    <text evidence="2">The sequence shown here is derived from an EMBL/GenBank/DDBJ whole genome shotgun (WGS) entry which is preliminary data.</text>
</comment>
<proteinExistence type="predicted"/>
<gene>
    <name evidence="2" type="ORF">E8A74_00855</name>
</gene>
<name>A0A4U1JKM6_9BACT</name>
<dbReference type="Proteomes" id="UP000309215">
    <property type="component" value="Unassembled WGS sequence"/>
</dbReference>
<evidence type="ECO:0000256" key="1">
    <source>
        <dbReference type="SAM" id="MobiDB-lite"/>
    </source>
</evidence>
<dbReference type="RefSeq" id="WP_136926953.1">
    <property type="nucleotide sequence ID" value="NZ_SSMQ01000001.1"/>
</dbReference>
<evidence type="ECO:0000313" key="2">
    <source>
        <dbReference type="EMBL" id="TKD13137.1"/>
    </source>
</evidence>
<organism evidence="2 3">
    <name type="scientific">Polyangium fumosum</name>
    <dbReference type="NCBI Taxonomy" id="889272"/>
    <lineage>
        <taxon>Bacteria</taxon>
        <taxon>Pseudomonadati</taxon>
        <taxon>Myxococcota</taxon>
        <taxon>Polyangia</taxon>
        <taxon>Polyangiales</taxon>
        <taxon>Polyangiaceae</taxon>
        <taxon>Polyangium</taxon>
    </lineage>
</organism>
<protein>
    <submittedName>
        <fullName evidence="2">Uncharacterized protein</fullName>
    </submittedName>
</protein>
<sequence>MSEAKASRMVSDRVAITNNVVAAVDIHGPEIAPTLEMILFPGGVPQDLTLAKVLAAFGDHLRARASQLVTADRTHMIELADDEGYRAKRDDCTAETRDFLSTLRSGLARNYGQVVAGAYGLGAPIPEDPHTVLVLADNVENLLRNRPLTEPPKNKSLKIDPIAAADDLKASASALKTALGDVERERREAQLTQTAKNEAMVAWGTSYSGVADAAAAFFLLAGRPALAERVRPTARRRAGLPEPEDTVEGSAEATPTGAGGSSTP</sequence>
<dbReference type="OrthoDB" id="5517340at2"/>
<reference evidence="2 3" key="1">
    <citation type="submission" date="2019-04" db="EMBL/GenBank/DDBJ databases">
        <authorList>
            <person name="Li Y."/>
            <person name="Wang J."/>
        </authorList>
    </citation>
    <scope>NUCLEOTIDE SEQUENCE [LARGE SCALE GENOMIC DNA]</scope>
    <source>
        <strain evidence="2 3">DSM 14668</strain>
    </source>
</reference>
<dbReference type="EMBL" id="SSMQ01000001">
    <property type="protein sequence ID" value="TKD13137.1"/>
    <property type="molecule type" value="Genomic_DNA"/>
</dbReference>
<dbReference type="AlphaFoldDB" id="A0A4U1JKM6"/>
<accession>A0A4U1JKM6</accession>
<keyword evidence="3" id="KW-1185">Reference proteome</keyword>
<feature type="region of interest" description="Disordered" evidence="1">
    <location>
        <begin position="230"/>
        <end position="264"/>
    </location>
</feature>